<sequence length="128" mass="14454">MRFVALLLGLMFISPFTVANEETSAEAIYLPLTPQFTVNLLGDNHYLRTSIQLQLRNDEIKESIEAHNPAIRHALIVLLSNNYVENISSGSDKIELQNRAVQVLNTTLKKYAKKEGVEAVFFTEFVSQ</sequence>
<reference evidence="12 13" key="1">
    <citation type="journal article" date="2013" name="Genome Announc.">
        <title>Genome Sequence of the Pyrene- and Fluoranthene-Degrading Bacterium Cycloclasticus sp. Strain PY97M.</title>
        <authorList>
            <person name="Cui Z."/>
            <person name="Xu G."/>
            <person name="Li Q."/>
            <person name="Gao W."/>
            <person name="Zheng L."/>
        </authorList>
    </citation>
    <scope>NUCLEOTIDE SEQUENCE [LARGE SCALE GENOMIC DNA]</scope>
    <source>
        <strain evidence="12 13">PY97M</strain>
    </source>
</reference>
<evidence type="ECO:0000256" key="8">
    <source>
        <dbReference type="ARBA" id="ARBA00022989"/>
    </source>
</evidence>
<evidence type="ECO:0000313" key="12">
    <source>
        <dbReference type="EMBL" id="EPD13978.1"/>
    </source>
</evidence>
<accession>A0AB33Z3Y3</accession>
<keyword evidence="5 10" id="KW-0145">Chemotaxis</keyword>
<keyword evidence="7 10" id="KW-0283">Flagellar rotation</keyword>
<keyword evidence="11" id="KW-0732">Signal</keyword>
<dbReference type="PANTHER" id="PTHR35091:SF2">
    <property type="entry name" value="FLAGELLAR PROTEIN FLIL"/>
    <property type="match status" value="1"/>
</dbReference>
<comment type="subcellular location">
    <subcellularLocation>
        <location evidence="10">Cell inner membrane</location>
    </subcellularLocation>
    <subcellularLocation>
        <location evidence="2">Cell membrane</location>
        <topology evidence="2">Single-pass membrane protein</topology>
    </subcellularLocation>
</comment>
<evidence type="ECO:0000256" key="2">
    <source>
        <dbReference type="ARBA" id="ARBA00004162"/>
    </source>
</evidence>
<evidence type="ECO:0000256" key="9">
    <source>
        <dbReference type="ARBA" id="ARBA00023136"/>
    </source>
</evidence>
<keyword evidence="8" id="KW-1133">Transmembrane helix</keyword>
<proteinExistence type="inferred from homology"/>
<keyword evidence="6 12" id="KW-0812">Transmembrane</keyword>
<evidence type="ECO:0000256" key="4">
    <source>
        <dbReference type="ARBA" id="ARBA00022475"/>
    </source>
</evidence>
<dbReference type="PANTHER" id="PTHR35091">
    <property type="entry name" value="FLAGELLAR PROTEIN FLIL"/>
    <property type="match status" value="1"/>
</dbReference>
<evidence type="ECO:0000256" key="11">
    <source>
        <dbReference type="SAM" id="SignalP"/>
    </source>
</evidence>
<evidence type="ECO:0000256" key="7">
    <source>
        <dbReference type="ARBA" id="ARBA00022779"/>
    </source>
</evidence>
<keyword evidence="12" id="KW-0966">Cell projection</keyword>
<comment type="similarity">
    <text evidence="3 10">Belongs to the FliL family.</text>
</comment>
<name>A0AB33Z3Y3_9GAMM</name>
<dbReference type="GO" id="GO:0006935">
    <property type="term" value="P:chemotaxis"/>
    <property type="evidence" value="ECO:0007669"/>
    <property type="project" value="UniProtKB-KW"/>
</dbReference>
<feature type="chain" id="PRO_5044344020" description="Flagellar protein FliL" evidence="11">
    <location>
        <begin position="20"/>
        <end position="128"/>
    </location>
</feature>
<evidence type="ECO:0000313" key="13">
    <source>
        <dbReference type="Proteomes" id="UP000015462"/>
    </source>
</evidence>
<dbReference type="GO" id="GO:0071978">
    <property type="term" value="P:bacterial-type flagellum-dependent swarming motility"/>
    <property type="evidence" value="ECO:0007669"/>
    <property type="project" value="TreeGrafter"/>
</dbReference>
<comment type="function">
    <text evidence="1 10">Controls the rotational direction of flagella during chemotaxis.</text>
</comment>
<evidence type="ECO:0000256" key="1">
    <source>
        <dbReference type="ARBA" id="ARBA00002254"/>
    </source>
</evidence>
<dbReference type="GO" id="GO:0005886">
    <property type="term" value="C:plasma membrane"/>
    <property type="evidence" value="ECO:0007669"/>
    <property type="project" value="UniProtKB-SubCell"/>
</dbReference>
<keyword evidence="12" id="KW-0282">Flagellum</keyword>
<organism evidence="12 13">
    <name type="scientific">Cycloclasticus pugetii</name>
    <dbReference type="NCBI Taxonomy" id="34068"/>
    <lineage>
        <taxon>Bacteria</taxon>
        <taxon>Pseudomonadati</taxon>
        <taxon>Pseudomonadota</taxon>
        <taxon>Gammaproteobacteria</taxon>
        <taxon>Thiotrichales</taxon>
        <taxon>Piscirickettsiaceae</taxon>
        <taxon>Cycloclasticus</taxon>
    </lineage>
</organism>
<comment type="caution">
    <text evidence="12">The sequence shown here is derived from an EMBL/GenBank/DDBJ whole genome shotgun (WGS) entry which is preliminary data.</text>
</comment>
<keyword evidence="10" id="KW-0997">Cell inner membrane</keyword>
<dbReference type="Proteomes" id="UP000015462">
    <property type="component" value="Unassembled WGS sequence"/>
</dbReference>
<dbReference type="InterPro" id="IPR005503">
    <property type="entry name" value="FliL"/>
</dbReference>
<keyword evidence="13" id="KW-1185">Reference proteome</keyword>
<gene>
    <name evidence="12" type="ORF">L196_00725</name>
</gene>
<dbReference type="RefSeq" id="WP_016389549.1">
    <property type="nucleotide sequence ID" value="NZ_JBLWZB010000002.1"/>
</dbReference>
<evidence type="ECO:0000256" key="10">
    <source>
        <dbReference type="RuleBase" id="RU364125"/>
    </source>
</evidence>
<evidence type="ECO:0000256" key="5">
    <source>
        <dbReference type="ARBA" id="ARBA00022500"/>
    </source>
</evidence>
<evidence type="ECO:0000256" key="3">
    <source>
        <dbReference type="ARBA" id="ARBA00008281"/>
    </source>
</evidence>
<protein>
    <recommendedName>
        <fullName evidence="10">Flagellar protein FliL</fullName>
    </recommendedName>
</protein>
<keyword evidence="4" id="KW-1003">Cell membrane</keyword>
<dbReference type="EMBL" id="ASHL01000001">
    <property type="protein sequence ID" value="EPD13978.1"/>
    <property type="molecule type" value="Genomic_DNA"/>
</dbReference>
<dbReference type="Pfam" id="PF03748">
    <property type="entry name" value="FliL"/>
    <property type="match status" value="1"/>
</dbReference>
<keyword evidence="9 10" id="KW-0472">Membrane</keyword>
<dbReference type="AlphaFoldDB" id="A0AB33Z3Y3"/>
<evidence type="ECO:0000256" key="6">
    <source>
        <dbReference type="ARBA" id="ARBA00022692"/>
    </source>
</evidence>
<dbReference type="GO" id="GO:0009425">
    <property type="term" value="C:bacterial-type flagellum basal body"/>
    <property type="evidence" value="ECO:0007669"/>
    <property type="project" value="InterPro"/>
</dbReference>
<keyword evidence="12" id="KW-0969">Cilium</keyword>
<feature type="signal peptide" evidence="11">
    <location>
        <begin position="1"/>
        <end position="19"/>
    </location>
</feature>